<name>A0ABQ5B058_9ASTR</name>
<dbReference type="Gene3D" id="6.20.400.10">
    <property type="match status" value="1"/>
</dbReference>
<dbReference type="EMBL" id="BQNB010012769">
    <property type="protein sequence ID" value="GJT07669.1"/>
    <property type="molecule type" value="Genomic_DNA"/>
</dbReference>
<feature type="domain" description="ZC3H15/TMA46 family C-terminal" evidence="5">
    <location>
        <begin position="204"/>
        <end position="269"/>
    </location>
</feature>
<protein>
    <submittedName>
        <fullName evidence="6">Zinc finger CCCH domain-containing protein 11-like protein</fullName>
    </submittedName>
</protein>
<feature type="region of interest" description="Disordered" evidence="4">
    <location>
        <begin position="262"/>
        <end position="289"/>
    </location>
</feature>
<dbReference type="Proteomes" id="UP001151760">
    <property type="component" value="Unassembled WGS sequence"/>
</dbReference>
<dbReference type="InterPro" id="IPR032378">
    <property type="entry name" value="ZC3H15/TMA46_C"/>
</dbReference>
<proteinExistence type="predicted"/>
<feature type="compositionally biased region" description="Low complexity" evidence="4">
    <location>
        <begin position="280"/>
        <end position="289"/>
    </location>
</feature>
<evidence type="ECO:0000313" key="7">
    <source>
        <dbReference type="Proteomes" id="UP001151760"/>
    </source>
</evidence>
<evidence type="ECO:0000259" key="5">
    <source>
        <dbReference type="Pfam" id="PF16543"/>
    </source>
</evidence>
<comment type="caution">
    <text evidence="6">The sequence shown here is derived from an EMBL/GenBank/DDBJ whole genome shotgun (WGS) entry which is preliminary data.</text>
</comment>
<accession>A0ABQ5B058</accession>
<evidence type="ECO:0000256" key="4">
    <source>
        <dbReference type="SAM" id="MobiDB-lite"/>
    </source>
</evidence>
<sequence>MVANISLELKSNVSCKVDVSGMVNCEQDGKDNEVKSSGVVICNFGLKVLWKLCEEKVEGIGMKSKGLVEVIDNFVNEDDESDMCALEVEKKSEDGMMSLDSSKDVGTREEISKDIKIDSKSWVAYDSRCEESETINGRMIQDDSKFKVHPDVDPKSIFKGEKINLFNVKHDEGSMEDWNFETLGKVVESKEKEYNQNKPTDIKTTTPMTTDFFMGWKNKMDEKEAVVASQRAEMAKNDHMSGREMFLADASLFVDDAEANEKYHREEKSDNSNQKTQEGSSTSELSTSTSVAVVSKEGLVKKGTKNEGYEGDSIEVIVADIREGGEYETDRKYNKVEICGSSKHGALNCVVTDVDKVLDDANGKERGLYQQRRWIKDLEKETKGFINMVSQARIGLVVSRRNKVTCGLELDTHFDFLKGKLSHLDVKSVFGHLKFLKNGVSLGYVKYDM</sequence>
<dbReference type="PANTHER" id="PTHR12681">
    <property type="entry name" value="ZINC FINGER-CONTAINING PROTEIN P48ZNF"/>
    <property type="match status" value="1"/>
</dbReference>
<reference evidence="6" key="1">
    <citation type="journal article" date="2022" name="Int. J. Mol. Sci.">
        <title>Draft Genome of Tanacetum Coccineum: Genomic Comparison of Closely Related Tanacetum-Family Plants.</title>
        <authorList>
            <person name="Yamashiro T."/>
            <person name="Shiraishi A."/>
            <person name="Nakayama K."/>
            <person name="Satake H."/>
        </authorList>
    </citation>
    <scope>NUCLEOTIDE SEQUENCE</scope>
</reference>
<dbReference type="PANTHER" id="PTHR12681:SF14">
    <property type="entry name" value="ZINC FINGER, CCCH-TYPE, ZC3H15_TMA46 FAMILY-RELATED"/>
    <property type="match status" value="1"/>
</dbReference>
<dbReference type="Pfam" id="PF16543">
    <property type="entry name" value="DFRP_C"/>
    <property type="match status" value="1"/>
</dbReference>
<evidence type="ECO:0000256" key="2">
    <source>
        <dbReference type="ARBA" id="ARBA00022771"/>
    </source>
</evidence>
<evidence type="ECO:0000256" key="3">
    <source>
        <dbReference type="ARBA" id="ARBA00022833"/>
    </source>
</evidence>
<evidence type="ECO:0000313" key="6">
    <source>
        <dbReference type="EMBL" id="GJT07669.1"/>
    </source>
</evidence>
<reference evidence="6" key="2">
    <citation type="submission" date="2022-01" db="EMBL/GenBank/DDBJ databases">
        <authorList>
            <person name="Yamashiro T."/>
            <person name="Shiraishi A."/>
            <person name="Satake H."/>
            <person name="Nakayama K."/>
        </authorList>
    </citation>
    <scope>NUCLEOTIDE SEQUENCE</scope>
</reference>
<keyword evidence="1" id="KW-0479">Metal-binding</keyword>
<keyword evidence="3" id="KW-0862">Zinc</keyword>
<organism evidence="6 7">
    <name type="scientific">Tanacetum coccineum</name>
    <dbReference type="NCBI Taxonomy" id="301880"/>
    <lineage>
        <taxon>Eukaryota</taxon>
        <taxon>Viridiplantae</taxon>
        <taxon>Streptophyta</taxon>
        <taxon>Embryophyta</taxon>
        <taxon>Tracheophyta</taxon>
        <taxon>Spermatophyta</taxon>
        <taxon>Magnoliopsida</taxon>
        <taxon>eudicotyledons</taxon>
        <taxon>Gunneridae</taxon>
        <taxon>Pentapetalae</taxon>
        <taxon>asterids</taxon>
        <taxon>campanulids</taxon>
        <taxon>Asterales</taxon>
        <taxon>Asteraceae</taxon>
        <taxon>Asteroideae</taxon>
        <taxon>Anthemideae</taxon>
        <taxon>Anthemidinae</taxon>
        <taxon>Tanacetum</taxon>
    </lineage>
</organism>
<keyword evidence="7" id="KW-1185">Reference proteome</keyword>
<evidence type="ECO:0000256" key="1">
    <source>
        <dbReference type="ARBA" id="ARBA00022723"/>
    </source>
</evidence>
<gene>
    <name evidence="6" type="ORF">Tco_0842131</name>
</gene>
<keyword evidence="2" id="KW-0863">Zinc-finger</keyword>